<sequence length="182" mass="20946">MVWIWSLIALGIVVGATGENGSKPNTTEPTTTAPSSRTPETTTVSPYTALDKTITDDLQNILTTYERECIGNSEFTRNLDLIRIAVKWDQGRLREKIEARRDFDVYNEQRILIERQIDERIEALNNILPTQEPNSYCSEFYLKQREALRNAKSLSNQDKSNTLIINKAICTINDNYNDYFLY</sequence>
<dbReference type="SMR" id="M9NDZ8"/>
<organism evidence="3 5">
    <name type="scientific">Drosophila melanogaster</name>
    <name type="common">Fruit fly</name>
    <dbReference type="NCBI Taxonomy" id="7227"/>
    <lineage>
        <taxon>Eukaryota</taxon>
        <taxon>Metazoa</taxon>
        <taxon>Ecdysozoa</taxon>
        <taxon>Arthropoda</taxon>
        <taxon>Hexapoda</taxon>
        <taxon>Insecta</taxon>
        <taxon>Pterygota</taxon>
        <taxon>Neoptera</taxon>
        <taxon>Endopterygota</taxon>
        <taxon>Diptera</taxon>
        <taxon>Brachycera</taxon>
        <taxon>Muscomorpha</taxon>
        <taxon>Ephydroidea</taxon>
        <taxon>Drosophilidae</taxon>
        <taxon>Drosophila</taxon>
        <taxon>Sophophora</taxon>
    </lineage>
</organism>
<reference evidence="3 5" key="4">
    <citation type="journal article" date="2002" name="Genome Biol.">
        <title>The transposable elements of the Drosophila melanogaster euchromatin: a genomics perspective.</title>
        <authorList>
            <person name="Kaminker J.S."/>
            <person name="Bergman C.M."/>
            <person name="Kronmiller B."/>
            <person name="Carlson J."/>
            <person name="Svirskas R."/>
            <person name="Patel S."/>
            <person name="Frise E."/>
            <person name="Wheeler D.A."/>
            <person name="Lewis S.E."/>
            <person name="Rubin G.M."/>
            <person name="Ashburner M."/>
            <person name="Celniker S.E."/>
        </authorList>
    </citation>
    <scope>NUCLEOTIDE SEQUENCE [LARGE SCALE GENOMIC DNA]</scope>
    <source>
        <strain evidence="5">Berkeley</strain>
    </source>
</reference>
<dbReference type="VEuPathDB" id="VectorBase:FBgn0262484"/>
<dbReference type="OrthoDB" id="7861733at2759"/>
<reference evidence="3 5" key="11">
    <citation type="journal article" date="2015" name="Genome Res.">
        <title>The Release 6 reference sequence of the Drosophila melanogaster genome.</title>
        <authorList>
            <person name="Hoskins R.A."/>
            <person name="Carlson J.W."/>
            <person name="Wan K.H."/>
            <person name="Park S."/>
            <person name="Mendez I."/>
            <person name="Galle S.E."/>
            <person name="Booth B.W."/>
            <person name="Pfeiffer B.D."/>
            <person name="George R.A."/>
            <person name="Svirskas R."/>
            <person name="Krzywinski M."/>
            <person name="Schein J."/>
            <person name="Accardo M.C."/>
            <person name="Damia E."/>
            <person name="Messina G."/>
            <person name="Mendez-Lago M."/>
            <person name="de Pablos B."/>
            <person name="Demakova O.V."/>
            <person name="Andreyeva E.N."/>
            <person name="Boldyreva L.V."/>
            <person name="Marra M."/>
            <person name="Carvalho A.B."/>
            <person name="Dimitri P."/>
            <person name="Villasante A."/>
            <person name="Zhimulev I.F."/>
            <person name="Rubin G.M."/>
            <person name="Karpen G.H."/>
            <person name="Celniker S.E."/>
        </authorList>
    </citation>
    <scope>NUCLEOTIDE SEQUENCE [LARGE SCALE GENOMIC DNA]</scope>
    <source>
        <strain evidence="5">Berkeley</strain>
    </source>
</reference>
<reference evidence="3 5" key="8">
    <citation type="journal article" date="2007" name="Science">
        <title>Sequence finishing and mapping of Drosophila melanogaster heterochromatin.</title>
        <authorList>
            <person name="Hoskins R.A."/>
            <person name="Carlson J.W."/>
            <person name="Kennedy C."/>
            <person name="Acevedo D."/>
            <person name="Evans-Holm M."/>
            <person name="Frise E."/>
            <person name="Wan K.H."/>
            <person name="Park S."/>
            <person name="Mendez-Lago M."/>
            <person name="Rossi F."/>
            <person name="Villasante A."/>
            <person name="Dimitri P."/>
            <person name="Karpen G.H."/>
            <person name="Celniker S.E."/>
        </authorList>
    </citation>
    <scope>NUCLEOTIDE SEQUENCE [LARGE SCALE GENOMIC DNA]</scope>
    <source>
        <strain evidence="5">Berkeley</strain>
    </source>
</reference>
<reference evidence="3 5" key="5">
    <citation type="journal article" date="2002" name="Genome Biol.">
        <title>Heterochromatic sequences in a Drosophila whole-genome shotgun assembly.</title>
        <authorList>
            <person name="Hoskins R.A."/>
            <person name="Smith C.D."/>
            <person name="Carlson J.W."/>
            <person name="Carvalho A.B."/>
            <person name="Halpern A."/>
            <person name="Kaminker J.S."/>
            <person name="Kennedy C."/>
            <person name="Mungall C.J."/>
            <person name="Sullivan B.A."/>
            <person name="Sutton G.G."/>
            <person name="Yasuhara J.C."/>
            <person name="Wakimoto B.T."/>
            <person name="Myers E.W."/>
            <person name="Celniker S.E."/>
            <person name="Rubin G.M."/>
            <person name="Karpen G.H."/>
        </authorList>
    </citation>
    <scope>NUCLEOTIDE SEQUENCE [LARGE SCALE GENOMIC DNA]</scope>
    <source>
        <strain evidence="5">Berkeley</strain>
    </source>
</reference>
<keyword evidence="5" id="KW-1185">Reference proteome</keyword>
<dbReference type="EMBL" id="AE014296">
    <property type="protein sequence ID" value="AFH04275.1"/>
    <property type="molecule type" value="Genomic_DNA"/>
</dbReference>
<protein>
    <submittedName>
        <fullName evidence="3">Uncharacterized protein</fullName>
    </submittedName>
</protein>
<feature type="region of interest" description="Disordered" evidence="1">
    <location>
        <begin position="18"/>
        <end position="43"/>
    </location>
</feature>
<evidence type="ECO:0000313" key="5">
    <source>
        <dbReference type="Proteomes" id="UP000000803"/>
    </source>
</evidence>
<dbReference type="PhylomeDB" id="M9NDZ8"/>
<evidence type="ECO:0000313" key="4">
    <source>
        <dbReference type="FlyBase" id="FBgn0262484"/>
    </source>
</evidence>
<dbReference type="FlyBase" id="FBgn0262484">
    <property type="gene designation" value="CG43074"/>
</dbReference>
<feature type="chain" id="PRO_5004101555" evidence="2">
    <location>
        <begin position="19"/>
        <end position="182"/>
    </location>
</feature>
<name>M9NDZ8_DROME</name>
<dbReference type="RefSeq" id="NP_001246604.1">
    <property type="nucleotide sequence ID" value="NM_001259675.2"/>
</dbReference>
<dbReference type="Bgee" id="FBgn0262484">
    <property type="expression patterns" value="Expressed in spermathecum and 34 other cell types or tissues"/>
</dbReference>
<proteinExistence type="predicted"/>
<evidence type="ECO:0000256" key="1">
    <source>
        <dbReference type="SAM" id="MobiDB-lite"/>
    </source>
</evidence>
<dbReference type="AlphaFoldDB" id="M9NDZ8"/>
<reference evidence="3 5" key="9">
    <citation type="journal article" date="2015" name="G3 (Bethesda)">
        <title>Gene Model Annotations for Drosophila melanogaster: Impact of High-Throughput Data.</title>
        <authorList>
            <consortium name="FlyBase Consortium"/>
            <person name="Matthews B.B."/>
            <person name="Dos Santos G."/>
            <person name="Crosby M.A."/>
            <person name="Emmert D.B."/>
            <person name="St Pierre S.E."/>
            <person name="Gramates L.S."/>
            <person name="Zhou P."/>
            <person name="Schroeder A.J."/>
            <person name="Falls K."/>
            <person name="Strelets V."/>
            <person name="Russo S.M."/>
            <person name="Gelbart W.M."/>
            <person name="null"/>
        </authorList>
    </citation>
    <scope>NUCLEOTIDE SEQUENCE [LARGE SCALE GENOMIC DNA]</scope>
    <source>
        <strain evidence="5">Berkeley</strain>
    </source>
</reference>
<reference evidence="3 5" key="3">
    <citation type="journal article" date="2002" name="Genome Biol.">
        <title>Annotation of the Drosophila melanogaster euchromatic genome: a systematic review.</title>
        <authorList>
            <person name="Misra S."/>
            <person name="Crosby M.A."/>
            <person name="Mungall C.J."/>
            <person name="Matthews B.B."/>
            <person name="Campbell K.S."/>
            <person name="Hradecky P."/>
            <person name="Huang Y."/>
            <person name="Kaminker J.S."/>
            <person name="Millburn G.H."/>
            <person name="Prochnik S.E."/>
            <person name="Smith C.D."/>
            <person name="Tupy J.L."/>
            <person name="Whitfied E.J."/>
            <person name="Bayraktaroglu L."/>
            <person name="Berman B.P."/>
            <person name="Bettencourt B.R."/>
            <person name="Celniker S.E."/>
            <person name="de Grey A.D."/>
            <person name="Drysdale R.A."/>
            <person name="Harris N.L."/>
            <person name="Richter J."/>
            <person name="Russo S."/>
            <person name="Schroeder A.J."/>
            <person name="Shu S.Q."/>
            <person name="Stapleton M."/>
            <person name="Yamada C."/>
            <person name="Ashburner M."/>
            <person name="Gelbart W.M."/>
            <person name="Rubin G.M."/>
            <person name="Lewis S.E."/>
        </authorList>
    </citation>
    <scope>GENOME REANNOTATION</scope>
    <source>
        <strain evidence="5">Berkeley</strain>
    </source>
</reference>
<dbReference type="BioGRID-ORCS" id="12798579">
    <property type="hits" value="0 hits in 1 CRISPR screen"/>
</dbReference>
<dbReference type="AGR" id="FB:FBgn0262484"/>
<reference evidence="3 5" key="7">
    <citation type="journal article" date="2007" name="Science">
        <title>The Release 5.1 annotation of Drosophila melanogaster heterochromatin.</title>
        <authorList>
            <person name="Smith C.D."/>
            <person name="Shu S."/>
            <person name="Mungall C.J."/>
            <person name="Karpen G.H."/>
        </authorList>
    </citation>
    <scope>NUCLEOTIDE SEQUENCE [LARGE SCALE GENOMIC DNA]</scope>
    <source>
        <strain evidence="5">Berkeley</strain>
    </source>
</reference>
<dbReference type="InParanoid" id="M9NDZ8"/>
<dbReference type="Proteomes" id="UP000000803">
    <property type="component" value="Chromosome 3L"/>
</dbReference>
<keyword evidence="2" id="KW-0732">Signal</keyword>
<dbReference type="PaxDb" id="7227-FBpp0293369"/>
<dbReference type="ExpressionAtlas" id="M9NDZ8">
    <property type="expression patterns" value="baseline and differential"/>
</dbReference>
<dbReference type="STRING" id="7227.FBpp0293369"/>
<reference evidence="3 5" key="10">
    <citation type="journal article" date="2015" name="G3 (Bethesda)">
        <title>Gene Model Annotations for Drosophila melanogaster: The Rule-Benders.</title>
        <authorList>
            <consortium name="FlyBase Consortium"/>
            <person name="Crosby M.A."/>
            <person name="Gramates L.S."/>
            <person name="Dos Santos G."/>
            <person name="Matthews B.B."/>
            <person name="St Pierre S.E."/>
            <person name="Zhou P."/>
            <person name="Schroeder A.J."/>
            <person name="Falls K."/>
            <person name="Emmert D.B."/>
            <person name="Russo S.M."/>
            <person name="Gelbart W.M."/>
            <person name="null"/>
        </authorList>
    </citation>
    <scope>NUCLEOTIDE SEQUENCE [LARGE SCALE GENOMIC DNA]</scope>
    <source>
        <strain evidence="5">Berkeley</strain>
    </source>
</reference>
<evidence type="ECO:0000256" key="2">
    <source>
        <dbReference type="SAM" id="SignalP"/>
    </source>
</evidence>
<accession>M9NDZ8</accession>
<reference evidence="3 5" key="6">
    <citation type="journal article" date="2005" name="PLoS Comput. Biol.">
        <title>Combined evidence annotation of transposable elements in genome sequences.</title>
        <authorList>
            <person name="Quesneville H."/>
            <person name="Bergman C.M."/>
            <person name="Andrieu O."/>
            <person name="Autard D."/>
            <person name="Nouaud D."/>
            <person name="Ashburner M."/>
            <person name="Anxolabehere D."/>
        </authorList>
    </citation>
    <scope>NUCLEOTIDE SEQUENCE [LARGE SCALE GENOMIC DNA]</scope>
    <source>
        <strain evidence="5">Berkeley</strain>
    </source>
</reference>
<dbReference type="GeneID" id="12798579"/>
<dbReference type="OMA" id="ERECIGN"/>
<evidence type="ECO:0000313" key="3">
    <source>
        <dbReference type="EMBL" id="AFH04275.1"/>
    </source>
</evidence>
<feature type="signal peptide" evidence="2">
    <location>
        <begin position="1"/>
        <end position="18"/>
    </location>
</feature>
<reference evidence="3 5" key="1">
    <citation type="journal article" date="2000" name="Science">
        <title>The genome sequence of Drosophila melanogaster.</title>
        <authorList>
            <person name="Adams M.D."/>
            <person name="Celniker S.E."/>
            <person name="Holt R.A."/>
            <person name="Evans C.A."/>
            <person name="Gocayne J.D."/>
            <person name="Amanatides P.G."/>
            <person name="Scherer S.E."/>
            <person name="Li P.W."/>
            <person name="Hoskins R.A."/>
            <person name="Galle R.F."/>
            <person name="George R.A."/>
            <person name="Lewis S.E."/>
            <person name="Richards S."/>
            <person name="Ashburner M."/>
            <person name="Henderson S.N."/>
            <person name="Sutton G.G."/>
            <person name="Wortman J.R."/>
            <person name="Yandell M.D."/>
            <person name="Zhang Q."/>
            <person name="Chen L.X."/>
            <person name="Brandon R.C."/>
            <person name="Rogers Y.H."/>
            <person name="Blazej R.G."/>
            <person name="Champe M."/>
            <person name="Pfeiffer B.D."/>
            <person name="Wan K.H."/>
            <person name="Doyle C."/>
            <person name="Baxter E.G."/>
            <person name="Helt G."/>
            <person name="Nelson C.R."/>
            <person name="Gabor G.L."/>
            <person name="Abril J.F."/>
            <person name="Agbayani A."/>
            <person name="An H.J."/>
            <person name="Andrews-Pfannkoch C."/>
            <person name="Baldwin D."/>
            <person name="Ballew R.M."/>
            <person name="Basu A."/>
            <person name="Baxendale J."/>
            <person name="Bayraktaroglu L."/>
            <person name="Beasley E.M."/>
            <person name="Beeson K.Y."/>
            <person name="Benos P.V."/>
            <person name="Berman B.P."/>
            <person name="Bhandari D."/>
            <person name="Bolshakov S."/>
            <person name="Borkova D."/>
            <person name="Botchan M.R."/>
            <person name="Bouck J."/>
            <person name="Brokstein P."/>
            <person name="Brottier P."/>
            <person name="Burtis K.C."/>
            <person name="Busam D.A."/>
            <person name="Butler H."/>
            <person name="Cadieu E."/>
            <person name="Center A."/>
            <person name="Chandra I."/>
            <person name="Cherry J.M."/>
            <person name="Cawley S."/>
            <person name="Dahlke C."/>
            <person name="Davenport L.B."/>
            <person name="Davies P."/>
            <person name="de Pablos B."/>
            <person name="Delcher A."/>
            <person name="Deng Z."/>
            <person name="Mays A.D."/>
            <person name="Dew I."/>
            <person name="Dietz S.M."/>
            <person name="Dodson K."/>
            <person name="Doup L.E."/>
            <person name="Downes M."/>
            <person name="Dugan-Rocha S."/>
            <person name="Dunkov B.C."/>
            <person name="Dunn P."/>
            <person name="Durbin K.J."/>
            <person name="Evangelista C.C."/>
            <person name="Ferraz C."/>
            <person name="Ferriera S."/>
            <person name="Fleischmann W."/>
            <person name="Fosler C."/>
            <person name="Gabrielian A.E."/>
            <person name="Garg N.S."/>
            <person name="Gelbart W.M."/>
            <person name="Glasser K."/>
            <person name="Glodek A."/>
            <person name="Gong F."/>
            <person name="Gorrell J.H."/>
            <person name="Gu Z."/>
            <person name="Guan P."/>
            <person name="Harris M."/>
            <person name="Harris N.L."/>
            <person name="Harvey D."/>
            <person name="Heiman T.J."/>
            <person name="Hernandez J.R."/>
            <person name="Houck J."/>
            <person name="Hostin D."/>
            <person name="Houston K.A."/>
            <person name="Howland T.J."/>
            <person name="Wei M.H."/>
            <person name="Ibegwam C."/>
            <person name="Jalali M."/>
            <person name="Kalush F."/>
            <person name="Karpen G.H."/>
            <person name="Ke Z."/>
            <person name="Kennison J.A."/>
            <person name="Ketchum K.A."/>
            <person name="Kimmel B.E."/>
            <person name="Kodira C.D."/>
            <person name="Kraft C."/>
            <person name="Kravitz S."/>
            <person name="Kulp D."/>
            <person name="Lai Z."/>
            <person name="Lasko P."/>
            <person name="Lei Y."/>
            <person name="Levitsky A.A."/>
            <person name="Li J."/>
            <person name="Li Z."/>
            <person name="Liang Y."/>
            <person name="Lin X."/>
            <person name="Liu X."/>
            <person name="Mattei B."/>
            <person name="McIntosh T.C."/>
            <person name="McLeod M.P."/>
            <person name="McPherson D."/>
            <person name="Merkulov G."/>
            <person name="Milshina N.V."/>
            <person name="Mobarry C."/>
            <person name="Morris J."/>
            <person name="Moshrefi A."/>
            <person name="Mount S.M."/>
            <person name="Moy M."/>
            <person name="Murphy B."/>
            <person name="Murphy L."/>
            <person name="Muzny D.M."/>
            <person name="Nelson D.L."/>
            <person name="Nelson D.R."/>
            <person name="Nelson K.A."/>
            <person name="Nixon K."/>
            <person name="Nusskern D.R."/>
            <person name="Pacleb J.M."/>
            <person name="Palazzolo M."/>
            <person name="Pittman G.S."/>
            <person name="Pan S."/>
            <person name="Pollard J."/>
            <person name="Puri V."/>
            <person name="Reese M.G."/>
            <person name="Reinert K."/>
            <person name="Remington K."/>
            <person name="Saunders R.D."/>
            <person name="Scheeler F."/>
            <person name="Shen H."/>
            <person name="Shue B.C."/>
            <person name="Siden-Kiamos I."/>
            <person name="Simpson M."/>
            <person name="Skupski M.P."/>
            <person name="Smith T."/>
            <person name="Spier E."/>
            <person name="Spradling A.C."/>
            <person name="Stapleton M."/>
            <person name="Strong R."/>
            <person name="Sun E."/>
            <person name="Svirskas R."/>
            <person name="Tector C."/>
            <person name="Turner R."/>
            <person name="Venter E."/>
            <person name="Wang A.H."/>
            <person name="Wang X."/>
            <person name="Wang Z.Y."/>
            <person name="Wassarman D.A."/>
            <person name="Weinstock G.M."/>
            <person name="Weissenbach J."/>
            <person name="Williams S.M."/>
            <person name="WoodageT"/>
            <person name="Worley K.C."/>
            <person name="Wu D."/>
            <person name="Yang S."/>
            <person name="Yao Q.A."/>
            <person name="Ye J."/>
            <person name="Yeh R.F."/>
            <person name="Zaveri J.S."/>
            <person name="Zhan M."/>
            <person name="Zhang G."/>
            <person name="Zhao Q."/>
            <person name="Zheng L."/>
            <person name="Zheng X.H."/>
            <person name="Zhong F.N."/>
            <person name="Zhong W."/>
            <person name="Zhou X."/>
            <person name="Zhu S."/>
            <person name="Zhu X."/>
            <person name="Smith H.O."/>
            <person name="Gibbs R.A."/>
            <person name="Myers E.W."/>
            <person name="Rubin G.M."/>
            <person name="Venter J.C."/>
        </authorList>
    </citation>
    <scope>NUCLEOTIDE SEQUENCE [LARGE SCALE GENOMIC DNA]</scope>
    <source>
        <strain evidence="5">Berkeley</strain>
    </source>
</reference>
<reference evidence="3 5" key="2">
    <citation type="journal article" date="2002" name="Genome Biol.">
        <title>Finishing a whole-genome shotgun: release 3 of the Drosophila melanogaster euchromatic genome sequence.</title>
        <authorList>
            <person name="Celniker S.E."/>
            <person name="Wheeler D.A."/>
            <person name="Kronmiller B."/>
            <person name="Carlson J.W."/>
            <person name="Halpern A."/>
            <person name="Patel S."/>
            <person name="Adams M."/>
            <person name="Champe M."/>
            <person name="Dugan S.P."/>
            <person name="Frise E."/>
            <person name="Hodgson A."/>
            <person name="George R.A."/>
            <person name="Hoskins R.A."/>
            <person name="Laverty T."/>
            <person name="Muzny D.M."/>
            <person name="Nelson C.R."/>
            <person name="Pacleb J.M."/>
            <person name="Park S."/>
            <person name="Pfeiffer B.D."/>
            <person name="Richards S."/>
            <person name="Sodergren E.J."/>
            <person name="Svirskas R."/>
            <person name="Tabor P.E."/>
            <person name="Wan K."/>
            <person name="Stapleton M."/>
            <person name="Sutton G.G."/>
            <person name="Venter C."/>
            <person name="Weinstock G."/>
            <person name="Scherer S.E."/>
            <person name="Myers E.W."/>
            <person name="Gibbs R.A."/>
            <person name="Rubin G.M."/>
        </authorList>
    </citation>
    <scope>NUCLEOTIDE SEQUENCE [LARGE SCALE GENOMIC DNA]</scope>
    <source>
        <strain evidence="5">Berkeley</strain>
    </source>
</reference>
<dbReference type="HOGENOM" id="CLU_127290_0_0_1"/>
<dbReference type="KEGG" id="dme:Dmel_CG43074"/>
<feature type="compositionally biased region" description="Polar residues" evidence="1">
    <location>
        <begin position="19"/>
        <end position="43"/>
    </location>
</feature>
<gene>
    <name evidence="3" type="primary">Dmel\CG43074</name>
    <name evidence="3 4" type="ORF">CG43074</name>
    <name evidence="3" type="ORF">Dmel_CG43074</name>
</gene>